<dbReference type="KEGG" id="adp:NCTC12871_01709"/>
<organism evidence="1 2">
    <name type="scientific">Actinobacillus delphinicola</name>
    <dbReference type="NCBI Taxonomy" id="51161"/>
    <lineage>
        <taxon>Bacteria</taxon>
        <taxon>Pseudomonadati</taxon>
        <taxon>Pseudomonadota</taxon>
        <taxon>Gammaproteobacteria</taxon>
        <taxon>Pasteurellales</taxon>
        <taxon>Pasteurellaceae</taxon>
        <taxon>Actinobacillus</taxon>
    </lineage>
</organism>
<dbReference type="AlphaFoldDB" id="A0A448TWB2"/>
<evidence type="ECO:0000313" key="2">
    <source>
        <dbReference type="Proteomes" id="UP000279799"/>
    </source>
</evidence>
<keyword evidence="2" id="KW-1185">Reference proteome</keyword>
<gene>
    <name evidence="1" type="ORF">NCTC12871_01709</name>
</gene>
<evidence type="ECO:0000313" key="1">
    <source>
        <dbReference type="EMBL" id="VEJ10199.1"/>
    </source>
</evidence>
<proteinExistence type="predicted"/>
<dbReference type="SUPFAM" id="SSF52540">
    <property type="entry name" value="P-loop containing nucleoside triphosphate hydrolases"/>
    <property type="match status" value="1"/>
</dbReference>
<protein>
    <submittedName>
        <fullName evidence="1">Flp pilus assembly protein, ATPase</fullName>
    </submittedName>
</protein>
<dbReference type="Proteomes" id="UP000279799">
    <property type="component" value="Chromosome"/>
</dbReference>
<dbReference type="OrthoDB" id="7066706at2"/>
<dbReference type="RefSeq" id="WP_126600726.1">
    <property type="nucleotide sequence ID" value="NZ_LR134510.1"/>
</dbReference>
<dbReference type="Gene3D" id="3.40.50.300">
    <property type="entry name" value="P-loop containing nucleotide triphosphate hydrolases"/>
    <property type="match status" value="1"/>
</dbReference>
<name>A0A448TWB2_9PAST</name>
<dbReference type="InterPro" id="IPR027417">
    <property type="entry name" value="P-loop_NTPase"/>
</dbReference>
<accession>A0A448TWB2</accession>
<sequence length="371" mass="41272">MLLLDSENATINSARKVVVISTLDSVQNQLSQLLRSHGIEQVEVINRSLQSEDIVLNAEETVGVIIDIGDDTDVQHITEQVNAIVPQQMWCCLVGCSDSISLAQKLLEQNILYFNRDSQLNLMMNRIVSSTMNIPNTRNTVKVCVLGCKGGVGASFIASQIANVIAENKKVPVLLAQGTNGTQDLDLLFDKKLAGGVVAFEENLDLLNGDFKQLSLEERQKYNFIIYDQPIFNVSKDEQIGFFDIANSFVLVVDRHPNSLRIAKRFLELCERRKAQTGQLIRTFICVIDSRMEHATLMSKADIESLLGSPVDAVIPFLRKTSAPTVLSIKLSKNMTKSITELTLKIIGVLSRTAKKEKNSVLKAIWQKILR</sequence>
<dbReference type="EMBL" id="LR134510">
    <property type="protein sequence ID" value="VEJ10199.1"/>
    <property type="molecule type" value="Genomic_DNA"/>
</dbReference>
<reference evidence="1 2" key="1">
    <citation type="submission" date="2018-12" db="EMBL/GenBank/DDBJ databases">
        <authorList>
            <consortium name="Pathogen Informatics"/>
        </authorList>
    </citation>
    <scope>NUCLEOTIDE SEQUENCE [LARGE SCALE GENOMIC DNA]</scope>
    <source>
        <strain evidence="1 2">NCTC12871</strain>
    </source>
</reference>